<dbReference type="AlphaFoldDB" id="A0A5B2Z7N0"/>
<reference evidence="13 14" key="2">
    <citation type="submission" date="2019-09" db="EMBL/GenBank/DDBJ databases">
        <authorList>
            <person name="Mazur A."/>
        </authorList>
    </citation>
    <scope>NUCLEOTIDE SEQUENCE [LARGE SCALE GENOMIC DNA]</scope>
    <source>
        <strain evidence="13 14">3729k</strain>
    </source>
</reference>
<dbReference type="NCBIfam" id="TIGR01352">
    <property type="entry name" value="tonB_Cterm"/>
    <property type="match status" value="1"/>
</dbReference>
<dbReference type="SUPFAM" id="SSF74653">
    <property type="entry name" value="TolA/TonB C-terminal domain"/>
    <property type="match status" value="1"/>
</dbReference>
<dbReference type="PANTHER" id="PTHR33446">
    <property type="entry name" value="PROTEIN TONB-RELATED"/>
    <property type="match status" value="1"/>
</dbReference>
<gene>
    <name evidence="13" type="ORF">F0415_11735</name>
</gene>
<evidence type="ECO:0000313" key="13">
    <source>
        <dbReference type="EMBL" id="KAA2283969.1"/>
    </source>
</evidence>
<name>A0A5B2Z7N0_9GAMM</name>
<dbReference type="InterPro" id="IPR006260">
    <property type="entry name" value="TonB/TolA_C"/>
</dbReference>
<organism evidence="13 14">
    <name type="scientific">Arenimonas fontis</name>
    <dbReference type="NCBI Taxonomy" id="2608255"/>
    <lineage>
        <taxon>Bacteria</taxon>
        <taxon>Pseudomonadati</taxon>
        <taxon>Pseudomonadota</taxon>
        <taxon>Gammaproteobacteria</taxon>
        <taxon>Lysobacterales</taxon>
        <taxon>Lysobacteraceae</taxon>
        <taxon>Arenimonas</taxon>
    </lineage>
</organism>
<dbReference type="GO" id="GO:0055085">
    <property type="term" value="P:transmembrane transport"/>
    <property type="evidence" value="ECO:0007669"/>
    <property type="project" value="InterPro"/>
</dbReference>
<feature type="region of interest" description="Disordered" evidence="10">
    <location>
        <begin position="62"/>
        <end position="97"/>
    </location>
</feature>
<dbReference type="Proteomes" id="UP000322165">
    <property type="component" value="Unassembled WGS sequence"/>
</dbReference>
<comment type="subcellular location">
    <subcellularLocation>
        <location evidence="1">Cell inner membrane</location>
        <topology evidence="1">Single-pass membrane protein</topology>
        <orientation evidence="1">Periplasmic side</orientation>
    </subcellularLocation>
</comment>
<dbReference type="Pfam" id="PF03544">
    <property type="entry name" value="TonB_C"/>
    <property type="match status" value="1"/>
</dbReference>
<reference evidence="13 14" key="1">
    <citation type="submission" date="2019-09" db="EMBL/GenBank/DDBJ databases">
        <title>Arenimonas chukotkensis sp. nov., a bacterium isolated from Chukotka hot spring, Arctic region, Russia.</title>
        <authorList>
            <person name="Zayulina K.S."/>
            <person name="Prokofeva M.I."/>
            <person name="Elcheninov A.G."/>
            <person name="Novikov A."/>
            <person name="Kochetkova T.V."/>
            <person name="Kublanov I.V."/>
        </authorList>
    </citation>
    <scope>NUCLEOTIDE SEQUENCE [LARGE SCALE GENOMIC DNA]</scope>
    <source>
        <strain evidence="13 14">3729k</strain>
    </source>
</reference>
<evidence type="ECO:0000256" key="6">
    <source>
        <dbReference type="ARBA" id="ARBA00022692"/>
    </source>
</evidence>
<dbReference type="GO" id="GO:0015031">
    <property type="term" value="P:protein transport"/>
    <property type="evidence" value="ECO:0007669"/>
    <property type="project" value="UniProtKB-KW"/>
</dbReference>
<keyword evidence="5" id="KW-0997">Cell inner membrane</keyword>
<keyword evidence="8 11" id="KW-1133">Transmembrane helix</keyword>
<evidence type="ECO:0000259" key="12">
    <source>
        <dbReference type="PROSITE" id="PS52015"/>
    </source>
</evidence>
<accession>A0A5B2Z7N0</accession>
<feature type="compositionally biased region" description="Pro residues" evidence="10">
    <location>
        <begin position="81"/>
        <end position="90"/>
    </location>
</feature>
<keyword evidence="6 11" id="KW-0812">Transmembrane</keyword>
<protein>
    <submittedName>
        <fullName evidence="13">Energy transducer TonB</fullName>
    </submittedName>
</protein>
<dbReference type="GO" id="GO:0031992">
    <property type="term" value="F:energy transducer activity"/>
    <property type="evidence" value="ECO:0007669"/>
    <property type="project" value="TreeGrafter"/>
</dbReference>
<evidence type="ECO:0000256" key="1">
    <source>
        <dbReference type="ARBA" id="ARBA00004383"/>
    </source>
</evidence>
<evidence type="ECO:0000256" key="10">
    <source>
        <dbReference type="SAM" id="MobiDB-lite"/>
    </source>
</evidence>
<dbReference type="Gene3D" id="3.30.1150.10">
    <property type="match status" value="1"/>
</dbReference>
<evidence type="ECO:0000256" key="11">
    <source>
        <dbReference type="SAM" id="Phobius"/>
    </source>
</evidence>
<feature type="transmembrane region" description="Helical" evidence="11">
    <location>
        <begin position="20"/>
        <end position="42"/>
    </location>
</feature>
<evidence type="ECO:0000256" key="7">
    <source>
        <dbReference type="ARBA" id="ARBA00022927"/>
    </source>
</evidence>
<dbReference type="InterPro" id="IPR051045">
    <property type="entry name" value="TonB-dependent_transducer"/>
</dbReference>
<sequence length="218" mass="23665">MVRNLAQPSPFAGLDGKRIAGTSLVIALHALAFGVLMTPSAWSPPERPIREMSVVPVELRPAALPRPPQPPPEQIPRRPVPRPSPGPAPVLAPVQTDPAPVFESGEILGEAGEEATPAADTYDPGPPQLAQLAYDVAPAPRYPRSSLRAGHEGTVWLRVLVDEHGQPQSVEIERSSGHRELDRAAREQVLNRWRFHPARHQGRAIAAYALVPIRFSLP</sequence>
<evidence type="ECO:0000256" key="2">
    <source>
        <dbReference type="ARBA" id="ARBA00006555"/>
    </source>
</evidence>
<evidence type="ECO:0000256" key="8">
    <source>
        <dbReference type="ARBA" id="ARBA00022989"/>
    </source>
</evidence>
<evidence type="ECO:0000256" key="4">
    <source>
        <dbReference type="ARBA" id="ARBA00022475"/>
    </source>
</evidence>
<keyword evidence="9 11" id="KW-0472">Membrane</keyword>
<dbReference type="RefSeq" id="WP_149861416.1">
    <property type="nucleotide sequence ID" value="NZ_VUOD01000013.1"/>
</dbReference>
<keyword evidence="4" id="KW-1003">Cell membrane</keyword>
<dbReference type="InterPro" id="IPR037682">
    <property type="entry name" value="TonB_C"/>
</dbReference>
<evidence type="ECO:0000256" key="9">
    <source>
        <dbReference type="ARBA" id="ARBA00023136"/>
    </source>
</evidence>
<dbReference type="GO" id="GO:0098797">
    <property type="term" value="C:plasma membrane protein complex"/>
    <property type="evidence" value="ECO:0007669"/>
    <property type="project" value="TreeGrafter"/>
</dbReference>
<keyword evidence="3" id="KW-0813">Transport</keyword>
<dbReference type="EMBL" id="VUOD01000013">
    <property type="protein sequence ID" value="KAA2283969.1"/>
    <property type="molecule type" value="Genomic_DNA"/>
</dbReference>
<keyword evidence="14" id="KW-1185">Reference proteome</keyword>
<evidence type="ECO:0000256" key="5">
    <source>
        <dbReference type="ARBA" id="ARBA00022519"/>
    </source>
</evidence>
<evidence type="ECO:0000313" key="14">
    <source>
        <dbReference type="Proteomes" id="UP000322165"/>
    </source>
</evidence>
<feature type="compositionally biased region" description="Pro residues" evidence="10">
    <location>
        <begin position="64"/>
        <end position="74"/>
    </location>
</feature>
<dbReference type="PANTHER" id="PTHR33446:SF2">
    <property type="entry name" value="PROTEIN TONB"/>
    <property type="match status" value="1"/>
</dbReference>
<keyword evidence="7" id="KW-0653">Protein transport</keyword>
<comment type="similarity">
    <text evidence="2">Belongs to the TonB family.</text>
</comment>
<comment type="caution">
    <text evidence="13">The sequence shown here is derived from an EMBL/GenBank/DDBJ whole genome shotgun (WGS) entry which is preliminary data.</text>
</comment>
<dbReference type="PROSITE" id="PS52015">
    <property type="entry name" value="TONB_CTD"/>
    <property type="match status" value="1"/>
</dbReference>
<proteinExistence type="inferred from homology"/>
<evidence type="ECO:0000256" key="3">
    <source>
        <dbReference type="ARBA" id="ARBA00022448"/>
    </source>
</evidence>
<feature type="domain" description="TonB C-terminal" evidence="12">
    <location>
        <begin position="127"/>
        <end position="218"/>
    </location>
</feature>